<protein>
    <submittedName>
        <fullName evidence="5">Glycine zipper 2TM domain-containing protein</fullName>
    </submittedName>
</protein>
<dbReference type="PANTHER" id="PTHR35603:SF2">
    <property type="entry name" value="OUTER MEMBRANE LIPOPROTEIN"/>
    <property type="match status" value="1"/>
</dbReference>
<gene>
    <name evidence="5" type="ORF">K4H28_10875</name>
</gene>
<dbReference type="PANTHER" id="PTHR35603">
    <property type="match status" value="1"/>
</dbReference>
<sequence length="148" mass="15435">MSRITACLPALLFILLNACSTPPTVYPVSQVRTGKIEHVTIITTNNSSGIGSIAGGVIGGILAGNNIGQGTGSAVSSVFGALLGGFLGNQMEQQINQKTAQELTIRMQDNGERLVVVQDPPQIFLLGQTVDVISDGKTARVQTQVSNK</sequence>
<feature type="chain" id="PRO_5045895223" evidence="3">
    <location>
        <begin position="21"/>
        <end position="148"/>
    </location>
</feature>
<name>A0ABX8Z2L3_9NEIS</name>
<dbReference type="RefSeq" id="WP_221005220.1">
    <property type="nucleotide sequence ID" value="NZ_CP081150.1"/>
</dbReference>
<comment type="subcellular location">
    <subcellularLocation>
        <location evidence="1">Membrane</location>
    </subcellularLocation>
</comment>
<proteinExistence type="predicted"/>
<feature type="domain" description="Glycine zipper" evidence="4">
    <location>
        <begin position="50"/>
        <end position="94"/>
    </location>
</feature>
<dbReference type="Proteomes" id="UP000825679">
    <property type="component" value="Chromosome"/>
</dbReference>
<evidence type="ECO:0000313" key="6">
    <source>
        <dbReference type="Proteomes" id="UP000825679"/>
    </source>
</evidence>
<organism evidence="5 6">
    <name type="scientific">Deefgea tanakiae</name>
    <dbReference type="NCBI Taxonomy" id="2865840"/>
    <lineage>
        <taxon>Bacteria</taxon>
        <taxon>Pseudomonadati</taxon>
        <taxon>Pseudomonadota</taxon>
        <taxon>Betaproteobacteria</taxon>
        <taxon>Neisseriales</taxon>
        <taxon>Chitinibacteraceae</taxon>
        <taxon>Deefgea</taxon>
    </lineage>
</organism>
<dbReference type="Pfam" id="PF13488">
    <property type="entry name" value="Gly-zipper_Omp"/>
    <property type="match status" value="1"/>
</dbReference>
<feature type="signal peptide" evidence="3">
    <location>
        <begin position="1"/>
        <end position="20"/>
    </location>
</feature>
<evidence type="ECO:0000259" key="4">
    <source>
        <dbReference type="Pfam" id="PF13488"/>
    </source>
</evidence>
<dbReference type="EMBL" id="CP081150">
    <property type="protein sequence ID" value="QZA76818.1"/>
    <property type="molecule type" value="Genomic_DNA"/>
</dbReference>
<evidence type="ECO:0000256" key="3">
    <source>
        <dbReference type="SAM" id="SignalP"/>
    </source>
</evidence>
<keyword evidence="6" id="KW-1185">Reference proteome</keyword>
<keyword evidence="2" id="KW-0472">Membrane</keyword>
<accession>A0ABX8Z2L3</accession>
<evidence type="ECO:0000256" key="1">
    <source>
        <dbReference type="ARBA" id="ARBA00004370"/>
    </source>
</evidence>
<evidence type="ECO:0000256" key="2">
    <source>
        <dbReference type="ARBA" id="ARBA00023136"/>
    </source>
</evidence>
<dbReference type="InterPro" id="IPR051407">
    <property type="entry name" value="Bact_OM_lipoprot/Surf_antigen"/>
</dbReference>
<keyword evidence="3" id="KW-0732">Signal</keyword>
<reference evidence="5 6" key="1">
    <citation type="submission" date="2021-08" db="EMBL/GenBank/DDBJ databases">
        <title>complete genome sequencing of Deefgea sp. D25.</title>
        <authorList>
            <person name="Bae J.-W."/>
            <person name="Gim D.-H."/>
        </authorList>
    </citation>
    <scope>NUCLEOTIDE SEQUENCE [LARGE SCALE GENOMIC DNA]</scope>
    <source>
        <strain evidence="5 6">D25</strain>
    </source>
</reference>
<evidence type="ECO:0000313" key="5">
    <source>
        <dbReference type="EMBL" id="QZA76818.1"/>
    </source>
</evidence>
<dbReference type="InterPro" id="IPR039567">
    <property type="entry name" value="Gly-zipper"/>
</dbReference>